<dbReference type="PANTHER" id="PTHR31377:SF0">
    <property type="entry name" value="AGMATINE DEIMINASE-RELATED"/>
    <property type="match status" value="1"/>
</dbReference>
<keyword evidence="1" id="KW-0378">Hydrolase</keyword>
<dbReference type="SUPFAM" id="SSF55909">
    <property type="entry name" value="Pentein"/>
    <property type="match status" value="1"/>
</dbReference>
<dbReference type="EMBL" id="FXTT01000002">
    <property type="protein sequence ID" value="SMP15979.1"/>
    <property type="molecule type" value="Genomic_DNA"/>
</dbReference>
<evidence type="ECO:0000256" key="1">
    <source>
        <dbReference type="ARBA" id="ARBA00022801"/>
    </source>
</evidence>
<evidence type="ECO:0000313" key="3">
    <source>
        <dbReference type="Proteomes" id="UP001157914"/>
    </source>
</evidence>
<proteinExistence type="predicted"/>
<comment type="caution">
    <text evidence="2">The sequence shown here is derived from an EMBL/GenBank/DDBJ whole genome shotgun (WGS) entry which is preliminary data.</text>
</comment>
<dbReference type="Proteomes" id="UP001157914">
    <property type="component" value="Unassembled WGS sequence"/>
</dbReference>
<name>A0ABY1NS78_9HYPH</name>
<gene>
    <name evidence="2" type="ORF">SAMN06265374_1645</name>
</gene>
<dbReference type="PANTHER" id="PTHR31377">
    <property type="entry name" value="AGMATINE DEIMINASE-RELATED"/>
    <property type="match status" value="1"/>
</dbReference>
<reference evidence="2 3" key="1">
    <citation type="submission" date="2017-05" db="EMBL/GenBank/DDBJ databases">
        <authorList>
            <person name="Varghese N."/>
            <person name="Submissions S."/>
        </authorList>
    </citation>
    <scope>NUCLEOTIDE SEQUENCE [LARGE SCALE GENOMIC DNA]</scope>
    <source>
        <strain evidence="2 3">DSM 15949</strain>
    </source>
</reference>
<dbReference type="InterPro" id="IPR007466">
    <property type="entry name" value="Peptidyl-Arg-deiminase_porph"/>
</dbReference>
<evidence type="ECO:0000313" key="2">
    <source>
        <dbReference type="EMBL" id="SMP15979.1"/>
    </source>
</evidence>
<dbReference type="Pfam" id="PF04371">
    <property type="entry name" value="PAD_porph"/>
    <property type="match status" value="1"/>
</dbReference>
<protein>
    <submittedName>
        <fullName evidence="2">Agmatine deiminase</fullName>
    </submittedName>
</protein>
<accession>A0ABY1NS78</accession>
<organism evidence="2 3">
    <name type="scientific">Roseibium denhamense</name>
    <dbReference type="NCBI Taxonomy" id="76305"/>
    <lineage>
        <taxon>Bacteria</taxon>
        <taxon>Pseudomonadati</taxon>
        <taxon>Pseudomonadota</taxon>
        <taxon>Alphaproteobacteria</taxon>
        <taxon>Hyphomicrobiales</taxon>
        <taxon>Stappiaceae</taxon>
        <taxon>Roseibium</taxon>
    </lineage>
</organism>
<keyword evidence="3" id="KW-1185">Reference proteome</keyword>
<dbReference type="Gene3D" id="3.75.10.10">
    <property type="entry name" value="L-arginine/glycine Amidinotransferase, Chain A"/>
    <property type="match status" value="1"/>
</dbReference>
<sequence length="340" mass="37508">MAQPNPLPEGFRVPAEDIPHLRTFMQWPVLGPAHDDADFVDYLQDTIARIANTIAAFEPVVLLMGKQHIGAARQFVSNDVEIWDVPTDDLWCRDSGPLFARNDRGGQAVVNLNFNGWGDRMANPNDRLVAARVAERLDLPVFDSGIVGEPGGVEWDGDGTLLAHESSWVNPNRNTLGRSEIEARLLRAYGAEKMIWAPGVAGQDITDDHIDALARFTEPGTVLFQAPYPDDDDVFSNSARVTLDILKTARDARGRRLEIVEVPSPEYPRIDDEEFVSSYANYYVCNGAVICAEFGDMDTNQETIQTLKDLYPDREVVSLNVDALGETGGGIHCATQQQPA</sequence>